<keyword evidence="4" id="KW-1185">Reference proteome</keyword>
<reference evidence="3 4" key="1">
    <citation type="submission" date="2018-06" db="EMBL/GenBank/DDBJ databases">
        <authorList>
            <consortium name="Pathogen Informatics"/>
            <person name="Doyle S."/>
        </authorList>
    </citation>
    <scope>NUCLEOTIDE SEQUENCE [LARGE SCALE GENOMIC DNA]</scope>
    <source>
        <strain evidence="3 4">NCTC10821</strain>
    </source>
</reference>
<dbReference type="Gene3D" id="2.60.120.260">
    <property type="entry name" value="Galactose-binding domain-like"/>
    <property type="match status" value="1"/>
</dbReference>
<proteinExistence type="predicted"/>
<dbReference type="PANTHER" id="PTHR43056">
    <property type="entry name" value="PEPTIDASE S9 PROLYL OLIGOPEPTIDASE"/>
    <property type="match status" value="1"/>
</dbReference>
<dbReference type="Proteomes" id="UP000254978">
    <property type="component" value="Unassembled WGS sequence"/>
</dbReference>
<dbReference type="InterPro" id="IPR013736">
    <property type="entry name" value="Xaa-Pro_dipept_C"/>
</dbReference>
<dbReference type="SUPFAM" id="SSF49785">
    <property type="entry name" value="Galactose-binding domain-like"/>
    <property type="match status" value="1"/>
</dbReference>
<dbReference type="InterPro" id="IPR029058">
    <property type="entry name" value="AB_hydrolase_fold"/>
</dbReference>
<name>A0A378TM70_9MYCO</name>
<dbReference type="SMART" id="SM00939">
    <property type="entry name" value="PepX_C"/>
    <property type="match status" value="1"/>
</dbReference>
<evidence type="ECO:0000313" key="4">
    <source>
        <dbReference type="Proteomes" id="UP000254978"/>
    </source>
</evidence>
<dbReference type="SUPFAM" id="SSF53474">
    <property type="entry name" value="alpha/beta-Hydrolases"/>
    <property type="match status" value="1"/>
</dbReference>
<evidence type="ECO:0000256" key="1">
    <source>
        <dbReference type="ARBA" id="ARBA00022801"/>
    </source>
</evidence>
<dbReference type="EMBL" id="UGQT01000001">
    <property type="protein sequence ID" value="STZ60716.1"/>
    <property type="molecule type" value="Genomic_DNA"/>
</dbReference>
<evidence type="ECO:0000259" key="2">
    <source>
        <dbReference type="SMART" id="SM00939"/>
    </source>
</evidence>
<dbReference type="AlphaFoldDB" id="A0A378TM70"/>
<organism evidence="3 4">
    <name type="scientific">Mycolicibacterium tokaiense</name>
    <dbReference type="NCBI Taxonomy" id="39695"/>
    <lineage>
        <taxon>Bacteria</taxon>
        <taxon>Bacillati</taxon>
        <taxon>Actinomycetota</taxon>
        <taxon>Actinomycetes</taxon>
        <taxon>Mycobacteriales</taxon>
        <taxon>Mycobacteriaceae</taxon>
        <taxon>Mycolicibacterium</taxon>
    </lineage>
</organism>
<dbReference type="Gene3D" id="3.40.50.1820">
    <property type="entry name" value="alpha/beta hydrolase"/>
    <property type="match status" value="1"/>
</dbReference>
<dbReference type="EC" id="3.1.1.84" evidence="3"/>
<gene>
    <name evidence="3" type="primary">cocE_5</name>
    <name evidence="3" type="ORF">NCTC10821_04260</name>
</gene>
<feature type="domain" description="Xaa-Pro dipeptidyl-peptidase C-terminal" evidence="2">
    <location>
        <begin position="328"/>
        <end position="562"/>
    </location>
</feature>
<dbReference type="NCBIfam" id="TIGR00976">
    <property type="entry name" value="CocE_NonD"/>
    <property type="match status" value="2"/>
</dbReference>
<evidence type="ECO:0000313" key="3">
    <source>
        <dbReference type="EMBL" id="STZ60716.1"/>
    </source>
</evidence>
<dbReference type="Gene3D" id="1.10.3020.20">
    <property type="match status" value="1"/>
</dbReference>
<sequence length="568" mass="62567">MRLGSPYVDRVASADAVAPDRPWRRPGALRYALHRLHRIIRPTVRIDDVPTGALVIDNDVAVPMRDGTRLRVNVYRPGGDGPFPVLLCAHPYGKDKLPTGGRIPFPYRILRQPAPVQFSSLTTWESPDPAWWTAQGYAVVNCDLRGAGTSDGTGSLLSVQEGQDGHDLVEWAAAQPWSTGRVGMIGVSYLAMSQWSTAAQRPAHLRAIVPWEGMTDPYRDLLRPGGIQETGFVQMWARGLKGTRLTYDMGQKNIEHPLRDSFWDSVTPDLAAIDVPALVCGSLSDNNLHSRGSIRGFQQIRSRDKHLYTHRGGKWATFYSSQARATQLAFLNRHLRDGEDPELPPVRVEVRAGRDEIVDTRAEDAWPLSDTRWTPLHLGADGLTLQPSAVPGSAGFDTRRGGLRFGWTVPEDVELTGPMALRLFVSVAGADDLDLFVGVEKWRGSTYVPFEGSYGFGRDRVTTGWLKASLRDLDTAVSTAWDPVPTFSSPRPLQSGEVVGVDIALGPSSTLFRTGEQLRVVVAGRWLWPHNPLTGQLPARYAPGPRATCTLHWGAGRRPRLLVPVVSR</sequence>
<protein>
    <submittedName>
        <fullName evidence="3">Hydrolase, CocE/NonD family protein</fullName>
        <ecNumber evidence="3">3.1.1.84</ecNumber>
    </submittedName>
</protein>
<dbReference type="InterPro" id="IPR008979">
    <property type="entry name" value="Galactose-bd-like_sf"/>
</dbReference>
<keyword evidence="1 3" id="KW-0378">Hydrolase</keyword>
<dbReference type="GO" id="GO:0008239">
    <property type="term" value="F:dipeptidyl-peptidase activity"/>
    <property type="evidence" value="ECO:0007669"/>
    <property type="project" value="InterPro"/>
</dbReference>
<dbReference type="InterPro" id="IPR005674">
    <property type="entry name" value="CocE/Ser_esterase"/>
</dbReference>
<accession>A0A378TM70</accession>
<dbReference type="InterPro" id="IPR000383">
    <property type="entry name" value="Xaa-Pro-like_dom"/>
</dbReference>
<dbReference type="PANTHER" id="PTHR43056:SF10">
    <property type="entry name" value="COCE_NOND FAMILY, PUTATIVE (AFU_ORTHOLOGUE AFUA_7G00600)-RELATED"/>
    <property type="match status" value="1"/>
</dbReference>
<dbReference type="Pfam" id="PF08530">
    <property type="entry name" value="PepX_C"/>
    <property type="match status" value="1"/>
</dbReference>
<dbReference type="InterPro" id="IPR050585">
    <property type="entry name" value="Xaa-Pro_dipeptidyl-ppase/CocE"/>
</dbReference>
<dbReference type="Pfam" id="PF02129">
    <property type="entry name" value="Peptidase_S15"/>
    <property type="match status" value="1"/>
</dbReference>